<dbReference type="InterPro" id="IPR004127">
    <property type="entry name" value="Prefoldin_subunit_alpha"/>
</dbReference>
<feature type="domain" description="Translation initiation factor 5A C-terminal" evidence="4">
    <location>
        <begin position="1"/>
        <end position="53"/>
    </location>
</feature>
<dbReference type="GO" id="GO:0009409">
    <property type="term" value="P:response to cold"/>
    <property type="evidence" value="ECO:0007669"/>
    <property type="project" value="UniProtKB-ARBA"/>
</dbReference>
<dbReference type="GO" id="GO:0045944">
    <property type="term" value="P:positive regulation of transcription by RNA polymerase II"/>
    <property type="evidence" value="ECO:0007669"/>
    <property type="project" value="TreeGrafter"/>
</dbReference>
<name>A0A8S9MQS2_BRACR</name>
<keyword evidence="3" id="KW-0385">Hypusine</keyword>
<dbReference type="Gene3D" id="2.40.50.140">
    <property type="entry name" value="Nucleic acid-binding proteins"/>
    <property type="match status" value="1"/>
</dbReference>
<dbReference type="GO" id="GO:0003723">
    <property type="term" value="F:RNA binding"/>
    <property type="evidence" value="ECO:0007669"/>
    <property type="project" value="InterPro"/>
</dbReference>
<dbReference type="InterPro" id="IPR009053">
    <property type="entry name" value="Prefoldin"/>
</dbReference>
<evidence type="ECO:0000313" key="5">
    <source>
        <dbReference type="EMBL" id="KAF3485711.1"/>
    </source>
</evidence>
<protein>
    <recommendedName>
        <fullName evidence="4">Translation initiation factor 5A C-terminal domain-containing protein</fullName>
    </recommendedName>
</protein>
<comment type="caution">
    <text evidence="5">The sequence shown here is derived from an EMBL/GenBank/DDBJ whole genome shotgun (WGS) entry which is preliminary data.</text>
</comment>
<evidence type="ECO:0000259" key="4">
    <source>
        <dbReference type="SMART" id="SM01376"/>
    </source>
</evidence>
<dbReference type="CDD" id="cd23158">
    <property type="entry name" value="Prefoldin_UXT"/>
    <property type="match status" value="1"/>
</dbReference>
<keyword evidence="2" id="KW-0648">Protein biosynthesis</keyword>
<dbReference type="FunFam" id="2.40.50.140:FF:000034">
    <property type="entry name" value="Eukaryotic translation initiation factor 5A"/>
    <property type="match status" value="1"/>
</dbReference>
<dbReference type="PANTHER" id="PTHR13345:SF9">
    <property type="entry name" value="PROTEIN UXT"/>
    <property type="match status" value="1"/>
</dbReference>
<dbReference type="GO" id="GO:0043022">
    <property type="term" value="F:ribosome binding"/>
    <property type="evidence" value="ECO:0007669"/>
    <property type="project" value="InterPro"/>
</dbReference>
<feature type="non-terminal residue" evidence="5">
    <location>
        <position position="1"/>
    </location>
</feature>
<accession>A0A8S9MQS2</accession>
<dbReference type="GO" id="GO:0045901">
    <property type="term" value="P:positive regulation of translational elongation"/>
    <property type="evidence" value="ECO:0007669"/>
    <property type="project" value="InterPro"/>
</dbReference>
<dbReference type="Proteomes" id="UP000712600">
    <property type="component" value="Unassembled WGS sequence"/>
</dbReference>
<evidence type="ECO:0000313" key="6">
    <source>
        <dbReference type="Proteomes" id="UP000712600"/>
    </source>
</evidence>
<dbReference type="InterPro" id="IPR020189">
    <property type="entry name" value="IF5A_C"/>
</dbReference>
<comment type="similarity">
    <text evidence="1">Belongs to the eIF-5A family.</text>
</comment>
<evidence type="ECO:0000256" key="2">
    <source>
        <dbReference type="ARBA" id="ARBA00022917"/>
    </source>
</evidence>
<evidence type="ECO:0000256" key="1">
    <source>
        <dbReference type="ARBA" id="ARBA00006016"/>
    </source>
</evidence>
<dbReference type="SUPFAM" id="SSF50249">
    <property type="entry name" value="Nucleic acid-binding proteins"/>
    <property type="match status" value="1"/>
</dbReference>
<dbReference type="EMBL" id="QGKX02002183">
    <property type="protein sequence ID" value="KAF3485711.1"/>
    <property type="molecule type" value="Genomic_DNA"/>
</dbReference>
<dbReference type="Pfam" id="PF02996">
    <property type="entry name" value="Prefoldin"/>
    <property type="match status" value="1"/>
</dbReference>
<dbReference type="GO" id="GO:0003746">
    <property type="term" value="F:translation elongation factor activity"/>
    <property type="evidence" value="ECO:0007669"/>
    <property type="project" value="InterPro"/>
</dbReference>
<sequence length="257" mass="28959">VSLLTDSGGTKDDLKLPTDDNLSALMKSGFEEGKDVVVSVMSSMGEEQICAVKEVGGGNFRLLKQLHELLKLVQCLPESMSTLGKASSFIWFGHVAVMDEGRQKDLQLLEEIIDKGLKQKLLQTIASRDKIFEEQKELSDLRKNIETLEKNGVNSLKTMVNLGSEVYMQAEVPDTRHIFMDVGLGFYVEFTRQEALDYIPKREELVKKQLEEVTKVIAQIKGRIKLVSSRVAHHQIQQILNLPDENPSSHGQRAFQY</sequence>
<gene>
    <name evidence="5" type="ORF">F2Q69_00054304</name>
</gene>
<dbReference type="AlphaFoldDB" id="A0A8S9MQS2"/>
<dbReference type="GO" id="GO:0045905">
    <property type="term" value="P:positive regulation of translational termination"/>
    <property type="evidence" value="ECO:0007669"/>
    <property type="project" value="InterPro"/>
</dbReference>
<dbReference type="NCBIfam" id="TIGR00293">
    <property type="entry name" value="prefoldin subunit alpha"/>
    <property type="match status" value="1"/>
</dbReference>
<dbReference type="InterPro" id="IPR012340">
    <property type="entry name" value="NA-bd_OB-fold"/>
</dbReference>
<organism evidence="5 6">
    <name type="scientific">Brassica cretica</name>
    <name type="common">Mustard</name>
    <dbReference type="NCBI Taxonomy" id="69181"/>
    <lineage>
        <taxon>Eukaryota</taxon>
        <taxon>Viridiplantae</taxon>
        <taxon>Streptophyta</taxon>
        <taxon>Embryophyta</taxon>
        <taxon>Tracheophyta</taxon>
        <taxon>Spermatophyta</taxon>
        <taxon>Magnoliopsida</taxon>
        <taxon>eudicotyledons</taxon>
        <taxon>Gunneridae</taxon>
        <taxon>Pentapetalae</taxon>
        <taxon>rosids</taxon>
        <taxon>malvids</taxon>
        <taxon>Brassicales</taxon>
        <taxon>Brassicaceae</taxon>
        <taxon>Brassiceae</taxon>
        <taxon>Brassica</taxon>
    </lineage>
</organism>
<dbReference type="GO" id="GO:0016592">
    <property type="term" value="C:mediator complex"/>
    <property type="evidence" value="ECO:0007669"/>
    <property type="project" value="TreeGrafter"/>
</dbReference>
<reference evidence="5" key="1">
    <citation type="submission" date="2019-12" db="EMBL/GenBank/DDBJ databases">
        <title>Genome sequencing and annotation of Brassica cretica.</title>
        <authorList>
            <person name="Studholme D.J."/>
            <person name="Sarris P."/>
        </authorList>
    </citation>
    <scope>NUCLEOTIDE SEQUENCE</scope>
    <source>
        <strain evidence="5">PFS-109/04</strain>
        <tissue evidence="5">Leaf</tissue>
    </source>
</reference>
<proteinExistence type="inferred from homology"/>
<dbReference type="FunFam" id="1.10.287.370:FF:000010">
    <property type="entry name" value="Protein UXT like"/>
    <property type="match status" value="1"/>
</dbReference>
<dbReference type="Gene3D" id="1.10.287.370">
    <property type="match status" value="1"/>
</dbReference>
<dbReference type="GO" id="GO:0003712">
    <property type="term" value="F:transcription coregulator activity"/>
    <property type="evidence" value="ECO:0007669"/>
    <property type="project" value="TreeGrafter"/>
</dbReference>
<dbReference type="SUPFAM" id="SSF46579">
    <property type="entry name" value="Prefoldin"/>
    <property type="match status" value="1"/>
</dbReference>
<evidence type="ECO:0000256" key="3">
    <source>
        <dbReference type="ARBA" id="ARBA00023071"/>
    </source>
</evidence>
<dbReference type="SMART" id="SM01376">
    <property type="entry name" value="eIF-5a"/>
    <property type="match status" value="1"/>
</dbReference>
<dbReference type="GO" id="GO:0006457">
    <property type="term" value="P:protein folding"/>
    <property type="evidence" value="ECO:0007669"/>
    <property type="project" value="UniProtKB-ARBA"/>
</dbReference>
<dbReference type="Pfam" id="PF01287">
    <property type="entry name" value="eIF-5a"/>
    <property type="match status" value="1"/>
</dbReference>
<dbReference type="PANTHER" id="PTHR13345">
    <property type="entry name" value="MEDIATOR OF RNA POLYMERASE II TRANSCRIPTION SUBUNIT 10"/>
    <property type="match status" value="1"/>
</dbReference>